<organism evidence="1 2">
    <name type="scientific">Castilleja foliolosa</name>
    <dbReference type="NCBI Taxonomy" id="1961234"/>
    <lineage>
        <taxon>Eukaryota</taxon>
        <taxon>Viridiplantae</taxon>
        <taxon>Streptophyta</taxon>
        <taxon>Embryophyta</taxon>
        <taxon>Tracheophyta</taxon>
        <taxon>Spermatophyta</taxon>
        <taxon>Magnoliopsida</taxon>
        <taxon>eudicotyledons</taxon>
        <taxon>Gunneridae</taxon>
        <taxon>Pentapetalae</taxon>
        <taxon>asterids</taxon>
        <taxon>lamiids</taxon>
        <taxon>Lamiales</taxon>
        <taxon>Orobanchaceae</taxon>
        <taxon>Pedicularideae</taxon>
        <taxon>Castillejinae</taxon>
        <taxon>Castilleja</taxon>
    </lineage>
</organism>
<accession>A0ABD3DSF9</accession>
<dbReference type="Gene3D" id="3.30.70.870">
    <property type="entry name" value="Elongation Factor G (Translational Gtpase), domain 3"/>
    <property type="match status" value="1"/>
</dbReference>
<protein>
    <submittedName>
        <fullName evidence="1">Uncharacterized protein</fullName>
    </submittedName>
</protein>
<gene>
    <name evidence="1" type="ORF">CASFOL_014595</name>
</gene>
<evidence type="ECO:0000313" key="1">
    <source>
        <dbReference type="EMBL" id="KAL3643780.1"/>
    </source>
</evidence>
<evidence type="ECO:0000313" key="2">
    <source>
        <dbReference type="Proteomes" id="UP001632038"/>
    </source>
</evidence>
<keyword evidence="2" id="KW-1185">Reference proteome</keyword>
<proteinExistence type="predicted"/>
<name>A0ABD3DSF9_9LAMI</name>
<dbReference type="AlphaFoldDB" id="A0ABD3DSF9"/>
<dbReference type="PANTHER" id="PTHR43512:SF7">
    <property type="entry name" value="TRANSLATION FACTOR GUF1, MITOCHONDRIAL"/>
    <property type="match status" value="1"/>
</dbReference>
<dbReference type="Proteomes" id="UP001632038">
    <property type="component" value="Unassembled WGS sequence"/>
</dbReference>
<comment type="caution">
    <text evidence="1">The sequence shown here is derived from an EMBL/GenBank/DDBJ whole genome shotgun (WGS) entry which is preliminary data.</text>
</comment>
<sequence length="65" mass="6858">MVFSGLHPSEGAGMSELQKAIEKLKSNNSSVSVEVESSATLGKGSRCGFLGLLYMDVFASIFNSL</sequence>
<dbReference type="EMBL" id="JAVIJP010000016">
    <property type="protein sequence ID" value="KAL3643780.1"/>
    <property type="molecule type" value="Genomic_DNA"/>
</dbReference>
<reference evidence="2" key="1">
    <citation type="journal article" date="2024" name="IScience">
        <title>Strigolactones Initiate the Formation of Haustorium-like Structures in Castilleja.</title>
        <authorList>
            <person name="Buerger M."/>
            <person name="Peterson D."/>
            <person name="Chory J."/>
        </authorList>
    </citation>
    <scope>NUCLEOTIDE SEQUENCE [LARGE SCALE GENOMIC DNA]</scope>
</reference>
<dbReference type="SUPFAM" id="SSF54980">
    <property type="entry name" value="EF-G C-terminal domain-like"/>
    <property type="match status" value="1"/>
</dbReference>
<dbReference type="InterPro" id="IPR006297">
    <property type="entry name" value="EF-4"/>
</dbReference>
<dbReference type="PANTHER" id="PTHR43512">
    <property type="entry name" value="TRANSLATION FACTOR GUF1-RELATED"/>
    <property type="match status" value="1"/>
</dbReference>
<dbReference type="InterPro" id="IPR035647">
    <property type="entry name" value="EFG_III/V"/>
</dbReference>